<protein>
    <recommendedName>
        <fullName evidence="5 10">Autophagy-related protein 13</fullName>
    </recommendedName>
</protein>
<dbReference type="Pfam" id="PF10033">
    <property type="entry name" value="ATG13"/>
    <property type="match status" value="1"/>
</dbReference>
<dbReference type="GO" id="GO:0034497">
    <property type="term" value="P:protein localization to phagophore assembly site"/>
    <property type="evidence" value="ECO:0007669"/>
    <property type="project" value="TreeGrafter"/>
</dbReference>
<dbReference type="GO" id="GO:1990316">
    <property type="term" value="C:Atg1/ULK1 kinase complex"/>
    <property type="evidence" value="ECO:0007669"/>
    <property type="project" value="InterPro"/>
</dbReference>
<feature type="region of interest" description="Disordered" evidence="11">
    <location>
        <begin position="340"/>
        <end position="417"/>
    </location>
</feature>
<dbReference type="EMBL" id="ML732252">
    <property type="protein sequence ID" value="KAB8072225.1"/>
    <property type="molecule type" value="Genomic_DNA"/>
</dbReference>
<evidence type="ECO:0000313" key="14">
    <source>
        <dbReference type="Proteomes" id="UP000326565"/>
    </source>
</evidence>
<dbReference type="GO" id="GO:0015031">
    <property type="term" value="P:protein transport"/>
    <property type="evidence" value="ECO:0007669"/>
    <property type="project" value="UniProtKB-KW"/>
</dbReference>
<gene>
    <name evidence="13" type="ORF">BDV29DRAFT_177763</name>
</gene>
<evidence type="ECO:0000256" key="2">
    <source>
        <dbReference type="ARBA" id="ARBA00004496"/>
    </source>
</evidence>
<sequence>MHQHPRSPAPTAPTSSTRPTSSRSREPDYRPSSPTADVRVHNSRGLGIETEPDSSGQTVQPSKEAIAKLNQIISNYHTKAALIILHSRVELPPSFNKGSDSPRVNRWFNVEIEDTDVLREQLRTWRICDAAEHRPPPLIIETYLDTKGLTNNQTLVALDENGKRWDVLEALTASQQAHPVRPPSSSSDDVILERWRVELGDTSNKLPADLGAILPTVYKKSIVLFRSLFTYSKFLPAWKLAKRNGRLRANPALRIKYRIITGSADQGSSKPDHLTMPLYGSSSKVVETYTFGVTESPAGPFSAQVTYRTSCDFRVDDSEALLSSRFMGADDEIFRPSLPTRVVDSKAPHPEIGSLPQEKRTVEDPDPGRAYGSLSTFHQVGPTTSASPISALRAARESGASSPSPSGSASRKPLAVAKASPIGRAAVLASEGSPGVVRRPSVSFQPFKAPPLSASPSLVDPPLPSPRSASGPRPPPSMAASARKSFPAVQDTGIASPSSASPRPASISRYSSAFSHRRGRPSIGGNNKLEDDNSSGKASATSSAQPGSGLLSEPTGTSADSIHADDENISEFLKMLDLRKDLLNTSDPPVLDTTARRTTVTSAALSRFQRMRDSNAALSDSMSSSLLLQRSSNSSSKQLSGVPPMVAGTSISTASSPGKPLSPHTPHTPAIPSRLSSNSIVDYTRPESNDTGLSQGHGSLDENTSDETTMEHVPSAVNAIDIPTSPRLFPPVFRRSSSAAHRRRTIAVDDDEIFPFNRSVSLGAEERANLSLGALHRQQEYESSGTTTHRAQRETRPLSSNEDTAVPPGSITREQGSHKGALTSGPTAASSSSSHHHVYQPRFNHSRGRGSSGGHHSLSSGSSSLARGAVIPPSLAERESERDGNGSGSNSATSAMEDRRGVGRRPSAGRGGPPQSAQLEEDEPLLFAMSDFGASRRSFEEGRHGNHSDPSGNATASRRGSGRRGGGFHVWS</sequence>
<evidence type="ECO:0000256" key="8">
    <source>
        <dbReference type="ARBA" id="ARBA00022927"/>
    </source>
</evidence>
<evidence type="ECO:0000256" key="9">
    <source>
        <dbReference type="ARBA" id="ARBA00023006"/>
    </source>
</evidence>
<evidence type="ECO:0000256" key="3">
    <source>
        <dbReference type="ARBA" id="ARBA00005246"/>
    </source>
</evidence>
<feature type="compositionally biased region" description="Low complexity" evidence="11">
    <location>
        <begin position="629"/>
        <end position="640"/>
    </location>
</feature>
<accession>A0A5N5WWX8</accession>
<feature type="compositionally biased region" description="Low complexity" evidence="11">
    <location>
        <begin position="12"/>
        <end position="22"/>
    </location>
</feature>
<dbReference type="Gene3D" id="3.30.900.10">
    <property type="entry name" value="HORMA domain"/>
    <property type="match status" value="1"/>
</dbReference>
<evidence type="ECO:0000259" key="12">
    <source>
        <dbReference type="Pfam" id="PF10033"/>
    </source>
</evidence>
<comment type="subunit">
    <text evidence="4">Interacts with ATG1 to form the ATG1-ATG13 kinase complex.</text>
</comment>
<dbReference type="GO" id="GO:0000423">
    <property type="term" value="P:mitophagy"/>
    <property type="evidence" value="ECO:0007669"/>
    <property type="project" value="TreeGrafter"/>
</dbReference>
<feature type="compositionally biased region" description="Gly residues" evidence="11">
    <location>
        <begin position="963"/>
        <end position="972"/>
    </location>
</feature>
<comment type="subcellular location">
    <subcellularLocation>
        <location evidence="2">Cytoplasm</location>
    </subcellularLocation>
    <subcellularLocation>
        <location evidence="1">Preautophagosomal structure</location>
    </subcellularLocation>
</comment>
<evidence type="ECO:0000256" key="1">
    <source>
        <dbReference type="ARBA" id="ARBA00004329"/>
    </source>
</evidence>
<evidence type="ECO:0000256" key="10">
    <source>
        <dbReference type="RuleBase" id="RU361214"/>
    </source>
</evidence>
<comment type="similarity">
    <text evidence="3 10">Belongs to the ATG13 family. Fungi subfamily.</text>
</comment>
<dbReference type="AlphaFoldDB" id="A0A5N5WWX8"/>
<feature type="compositionally biased region" description="Basic and acidic residues" evidence="11">
    <location>
        <begin position="357"/>
        <end position="367"/>
    </location>
</feature>
<evidence type="ECO:0000256" key="7">
    <source>
        <dbReference type="ARBA" id="ARBA00022490"/>
    </source>
</evidence>
<feature type="compositionally biased region" description="Low complexity" evidence="11">
    <location>
        <begin position="398"/>
        <end position="410"/>
    </location>
</feature>
<keyword evidence="9 10" id="KW-0072">Autophagy</keyword>
<dbReference type="GO" id="GO:0034727">
    <property type="term" value="P:piecemeal microautophagy of the nucleus"/>
    <property type="evidence" value="ECO:0007669"/>
    <property type="project" value="TreeGrafter"/>
</dbReference>
<feature type="compositionally biased region" description="Basic and acidic residues" evidence="11">
    <location>
        <begin position="937"/>
        <end position="947"/>
    </location>
</feature>
<keyword evidence="6" id="KW-0813">Transport</keyword>
<feature type="compositionally biased region" description="Basic residues" evidence="11">
    <location>
        <begin position="834"/>
        <end position="848"/>
    </location>
</feature>
<evidence type="ECO:0000256" key="5">
    <source>
        <dbReference type="ARBA" id="ARBA00013801"/>
    </source>
</evidence>
<dbReference type="FunFam" id="3.30.900.10:FF:000010">
    <property type="entry name" value="Autophagy-related protein 13"/>
    <property type="match status" value="1"/>
</dbReference>
<feature type="region of interest" description="Disordered" evidence="11">
    <location>
        <begin position="778"/>
        <end position="972"/>
    </location>
</feature>
<dbReference type="OrthoDB" id="70161at2759"/>
<feature type="region of interest" description="Disordered" evidence="11">
    <location>
        <begin position="429"/>
        <end position="564"/>
    </location>
</feature>
<feature type="compositionally biased region" description="Low complexity" evidence="11">
    <location>
        <begin position="854"/>
        <end position="869"/>
    </location>
</feature>
<dbReference type="GO" id="GO:0000407">
    <property type="term" value="C:phagophore assembly site"/>
    <property type="evidence" value="ECO:0007669"/>
    <property type="project" value="UniProtKB-SubCell"/>
</dbReference>
<name>A0A5N5WWX8_9EURO</name>
<proteinExistence type="inferred from homology"/>
<feature type="domain" description="Autophagy-related protein 13 N-terminal" evidence="12">
    <location>
        <begin position="73"/>
        <end position="313"/>
    </location>
</feature>
<feature type="compositionally biased region" description="Polar residues" evidence="11">
    <location>
        <begin position="535"/>
        <end position="546"/>
    </location>
</feature>
<dbReference type="Gene3D" id="6.10.140.1900">
    <property type="match status" value="1"/>
</dbReference>
<dbReference type="InterPro" id="IPR036570">
    <property type="entry name" value="HORMA_dom_sf"/>
</dbReference>
<keyword evidence="7" id="KW-0963">Cytoplasm</keyword>
<dbReference type="Proteomes" id="UP000326565">
    <property type="component" value="Unassembled WGS sequence"/>
</dbReference>
<keyword evidence="8" id="KW-0653">Protein transport</keyword>
<dbReference type="PANTHER" id="PTHR13430:SF4">
    <property type="entry name" value="AUTOPHAGY-RELATED PROTEIN 13"/>
    <property type="match status" value="1"/>
</dbReference>
<feature type="compositionally biased region" description="Polar residues" evidence="11">
    <location>
        <begin position="373"/>
        <end position="388"/>
    </location>
</feature>
<dbReference type="GO" id="GO:0005829">
    <property type="term" value="C:cytosol"/>
    <property type="evidence" value="ECO:0007669"/>
    <property type="project" value="TreeGrafter"/>
</dbReference>
<evidence type="ECO:0000313" key="13">
    <source>
        <dbReference type="EMBL" id="KAB8072225.1"/>
    </source>
</evidence>
<dbReference type="InterPro" id="IPR040182">
    <property type="entry name" value="ATG13"/>
</dbReference>
<evidence type="ECO:0000256" key="6">
    <source>
        <dbReference type="ARBA" id="ARBA00022448"/>
    </source>
</evidence>
<reference evidence="13 14" key="1">
    <citation type="submission" date="2019-04" db="EMBL/GenBank/DDBJ databases">
        <title>Friends and foes A comparative genomics study of 23 Aspergillus species from section Flavi.</title>
        <authorList>
            <consortium name="DOE Joint Genome Institute"/>
            <person name="Kjaerbolling I."/>
            <person name="Vesth T."/>
            <person name="Frisvad J.C."/>
            <person name="Nybo J.L."/>
            <person name="Theobald S."/>
            <person name="Kildgaard S."/>
            <person name="Isbrandt T."/>
            <person name="Kuo A."/>
            <person name="Sato A."/>
            <person name="Lyhne E.K."/>
            <person name="Kogle M.E."/>
            <person name="Wiebenga A."/>
            <person name="Kun R.S."/>
            <person name="Lubbers R.J."/>
            <person name="Makela M.R."/>
            <person name="Barry K."/>
            <person name="Chovatia M."/>
            <person name="Clum A."/>
            <person name="Daum C."/>
            <person name="Haridas S."/>
            <person name="He G."/>
            <person name="LaButti K."/>
            <person name="Lipzen A."/>
            <person name="Mondo S."/>
            <person name="Riley R."/>
            <person name="Salamov A."/>
            <person name="Simmons B.A."/>
            <person name="Magnuson J.K."/>
            <person name="Henrissat B."/>
            <person name="Mortensen U.H."/>
            <person name="Larsen T.O."/>
            <person name="Devries R.P."/>
            <person name="Grigoriev I.V."/>
            <person name="Machida M."/>
            <person name="Baker S.E."/>
            <person name="Andersen M.R."/>
        </authorList>
    </citation>
    <scope>NUCLEOTIDE SEQUENCE [LARGE SCALE GENOMIC DNA]</scope>
    <source>
        <strain evidence="13 14">CBS 151.66</strain>
    </source>
</reference>
<feature type="region of interest" description="Disordered" evidence="11">
    <location>
        <begin position="629"/>
        <end position="710"/>
    </location>
</feature>
<feature type="compositionally biased region" description="Low complexity" evidence="11">
    <location>
        <begin position="494"/>
        <end position="513"/>
    </location>
</feature>
<evidence type="ECO:0000256" key="11">
    <source>
        <dbReference type="SAM" id="MobiDB-lite"/>
    </source>
</evidence>
<keyword evidence="14" id="KW-1185">Reference proteome</keyword>
<evidence type="ECO:0000256" key="4">
    <source>
        <dbReference type="ARBA" id="ARBA00011848"/>
    </source>
</evidence>
<feature type="region of interest" description="Disordered" evidence="11">
    <location>
        <begin position="1"/>
        <end position="60"/>
    </location>
</feature>
<dbReference type="InterPro" id="IPR018731">
    <property type="entry name" value="Atg13_N"/>
</dbReference>
<organism evidence="13 14">
    <name type="scientific">Aspergillus leporis</name>
    <dbReference type="NCBI Taxonomy" id="41062"/>
    <lineage>
        <taxon>Eukaryota</taxon>
        <taxon>Fungi</taxon>
        <taxon>Dikarya</taxon>
        <taxon>Ascomycota</taxon>
        <taxon>Pezizomycotina</taxon>
        <taxon>Eurotiomycetes</taxon>
        <taxon>Eurotiomycetidae</taxon>
        <taxon>Eurotiales</taxon>
        <taxon>Aspergillaceae</taxon>
        <taxon>Aspergillus</taxon>
        <taxon>Aspergillus subgen. Circumdati</taxon>
    </lineage>
</organism>
<dbReference type="PANTHER" id="PTHR13430">
    <property type="match status" value="1"/>
</dbReference>